<dbReference type="RefSeq" id="WP_037440147.1">
    <property type="nucleotide sequence ID" value="NZ_JNFF01000046.1"/>
</dbReference>
<dbReference type="OrthoDB" id="6385145at2"/>
<name>A0A081PHW8_9SPHI</name>
<dbReference type="AlphaFoldDB" id="A0A081PHW8"/>
<evidence type="ECO:0000313" key="2">
    <source>
        <dbReference type="Proteomes" id="UP000028007"/>
    </source>
</evidence>
<keyword evidence="2" id="KW-1185">Reference proteome</keyword>
<evidence type="ECO:0008006" key="3">
    <source>
        <dbReference type="Google" id="ProtNLM"/>
    </source>
</evidence>
<dbReference type="InterPro" id="IPR027056">
    <property type="entry name" value="Gluconate_2DH_su3"/>
</dbReference>
<dbReference type="PROSITE" id="PS51257">
    <property type="entry name" value="PROKAR_LIPOPROTEIN"/>
    <property type="match status" value="1"/>
</dbReference>
<dbReference type="EMBL" id="JNFF01000046">
    <property type="protein sequence ID" value="KEQ30291.1"/>
    <property type="molecule type" value="Genomic_DNA"/>
</dbReference>
<reference evidence="1 2" key="1">
    <citation type="journal article" date="1992" name="Int. J. Syst. Bacteriol.">
        <title>Sphingobacterium antarcticus sp. nov. a Psychrotrophic Bacterium from the Soils of Schirmacher Oasis, Antarctica.</title>
        <authorList>
            <person name="Shivaji S."/>
            <person name="Ray M.K."/>
            <person name="Rao N.S."/>
            <person name="Saiserr L."/>
            <person name="Jagannadham M.V."/>
            <person name="Kumar G.S."/>
            <person name="Reddy G."/>
            <person name="Bhargava P.M."/>
        </authorList>
    </citation>
    <scope>NUCLEOTIDE SEQUENCE [LARGE SCALE GENOMIC DNA]</scope>
    <source>
        <strain evidence="1 2">4BY</strain>
    </source>
</reference>
<evidence type="ECO:0000313" key="1">
    <source>
        <dbReference type="EMBL" id="KEQ30291.1"/>
    </source>
</evidence>
<dbReference type="eggNOG" id="ENOG503134Z">
    <property type="taxonomic scope" value="Bacteria"/>
</dbReference>
<organism evidence="1 2">
    <name type="scientific">Pedobacter antarcticus 4BY</name>
    <dbReference type="NCBI Taxonomy" id="1358423"/>
    <lineage>
        <taxon>Bacteria</taxon>
        <taxon>Pseudomonadati</taxon>
        <taxon>Bacteroidota</taxon>
        <taxon>Sphingobacteriia</taxon>
        <taxon>Sphingobacteriales</taxon>
        <taxon>Sphingobacteriaceae</taxon>
        <taxon>Pedobacter</taxon>
    </lineage>
</organism>
<accession>A0A081PHW8</accession>
<sequence>MDRRELLKMIAVVTGGALIGGSSLLTGCERPGTYTKPIGLFKPEDQEFLDEVADTILPATQTPGAKSANVGSFMALMVTDCYEDINRKIFYDGIGLLDTASEKLNGVVFMKATPEQRHTLLVQLDQEAREHQQKMKEQKDLPAHYFTMMKQLTLVGYFSSEIGCTKALRYTPVPGRYDGSVPYKKGDKAWA</sequence>
<gene>
    <name evidence="1" type="ORF">N180_10075</name>
</gene>
<dbReference type="Proteomes" id="UP000028007">
    <property type="component" value="Unassembled WGS sequence"/>
</dbReference>
<protein>
    <recommendedName>
        <fullName evidence="3">Twin-arginine translocation pathway signal protein</fullName>
    </recommendedName>
</protein>
<dbReference type="Pfam" id="PF13618">
    <property type="entry name" value="Gluconate_2-dh3"/>
    <property type="match status" value="1"/>
</dbReference>
<proteinExistence type="predicted"/>
<comment type="caution">
    <text evidence="1">The sequence shown here is derived from an EMBL/GenBank/DDBJ whole genome shotgun (WGS) entry which is preliminary data.</text>
</comment>